<evidence type="ECO:0000259" key="1">
    <source>
        <dbReference type="Pfam" id="PF06985"/>
    </source>
</evidence>
<dbReference type="PANTHER" id="PTHR24148:SF64">
    <property type="entry name" value="HETEROKARYON INCOMPATIBILITY DOMAIN-CONTAINING PROTEIN"/>
    <property type="match status" value="1"/>
</dbReference>
<protein>
    <recommendedName>
        <fullName evidence="1">Heterokaryon incompatibility domain-containing protein</fullName>
    </recommendedName>
</protein>
<keyword evidence="3" id="KW-1185">Reference proteome</keyword>
<proteinExistence type="predicted"/>
<feature type="domain" description="Heterokaryon incompatibility" evidence="1">
    <location>
        <begin position="1"/>
        <end position="82"/>
    </location>
</feature>
<dbReference type="InterPro" id="IPR052895">
    <property type="entry name" value="HetReg/Transcr_Mod"/>
</dbReference>
<accession>A0A9P4LFP4</accession>
<name>A0A9P4LFP4_9PLEO</name>
<sequence length="187" mass="21017">MMGHIYSCSSRVLVWLGVSYDTRQLVTRDRICQQALQIDAPASDSTLDEICALAPNGPEHMNRALTEIISSPWFSRAWVFQEVTLPLASKLLFPLYNMYMAEPSWTVLAFDLVSFSDSMRRFPELAEGSETVRTCQPGTLVHKHAFACSKRNALPKRAQTPTLAVHGELFTHRTTALQSLTHSTYDP</sequence>
<dbReference type="InterPro" id="IPR010730">
    <property type="entry name" value="HET"/>
</dbReference>
<evidence type="ECO:0000313" key="2">
    <source>
        <dbReference type="EMBL" id="KAF2023415.1"/>
    </source>
</evidence>
<dbReference type="PANTHER" id="PTHR24148">
    <property type="entry name" value="ANKYRIN REPEAT DOMAIN-CONTAINING PROTEIN 39 HOMOLOG-RELATED"/>
    <property type="match status" value="1"/>
</dbReference>
<comment type="caution">
    <text evidence="2">The sequence shown here is derived from an EMBL/GenBank/DDBJ whole genome shotgun (WGS) entry which is preliminary data.</text>
</comment>
<evidence type="ECO:0000313" key="3">
    <source>
        <dbReference type="Proteomes" id="UP000799777"/>
    </source>
</evidence>
<dbReference type="AlphaFoldDB" id="A0A9P4LFP4"/>
<gene>
    <name evidence="2" type="ORF">EK21DRAFT_94932</name>
</gene>
<dbReference type="Pfam" id="PF06985">
    <property type="entry name" value="HET"/>
    <property type="match status" value="1"/>
</dbReference>
<organism evidence="2 3">
    <name type="scientific">Setomelanomma holmii</name>
    <dbReference type="NCBI Taxonomy" id="210430"/>
    <lineage>
        <taxon>Eukaryota</taxon>
        <taxon>Fungi</taxon>
        <taxon>Dikarya</taxon>
        <taxon>Ascomycota</taxon>
        <taxon>Pezizomycotina</taxon>
        <taxon>Dothideomycetes</taxon>
        <taxon>Pleosporomycetidae</taxon>
        <taxon>Pleosporales</taxon>
        <taxon>Pleosporineae</taxon>
        <taxon>Phaeosphaeriaceae</taxon>
        <taxon>Setomelanomma</taxon>
    </lineage>
</organism>
<reference evidence="2" key="1">
    <citation type="journal article" date="2020" name="Stud. Mycol.">
        <title>101 Dothideomycetes genomes: a test case for predicting lifestyles and emergence of pathogens.</title>
        <authorList>
            <person name="Haridas S."/>
            <person name="Albert R."/>
            <person name="Binder M."/>
            <person name="Bloem J."/>
            <person name="Labutti K."/>
            <person name="Salamov A."/>
            <person name="Andreopoulos B."/>
            <person name="Baker S."/>
            <person name="Barry K."/>
            <person name="Bills G."/>
            <person name="Bluhm B."/>
            <person name="Cannon C."/>
            <person name="Castanera R."/>
            <person name="Culley D."/>
            <person name="Daum C."/>
            <person name="Ezra D."/>
            <person name="Gonzalez J."/>
            <person name="Henrissat B."/>
            <person name="Kuo A."/>
            <person name="Liang C."/>
            <person name="Lipzen A."/>
            <person name="Lutzoni F."/>
            <person name="Magnuson J."/>
            <person name="Mondo S."/>
            <person name="Nolan M."/>
            <person name="Ohm R."/>
            <person name="Pangilinan J."/>
            <person name="Park H.-J."/>
            <person name="Ramirez L."/>
            <person name="Alfaro M."/>
            <person name="Sun H."/>
            <person name="Tritt A."/>
            <person name="Yoshinaga Y."/>
            <person name="Zwiers L.-H."/>
            <person name="Turgeon B."/>
            <person name="Goodwin S."/>
            <person name="Spatafora J."/>
            <person name="Crous P."/>
            <person name="Grigoriev I."/>
        </authorList>
    </citation>
    <scope>NUCLEOTIDE SEQUENCE</scope>
    <source>
        <strain evidence="2">CBS 110217</strain>
    </source>
</reference>
<dbReference type="Proteomes" id="UP000799777">
    <property type="component" value="Unassembled WGS sequence"/>
</dbReference>
<dbReference type="EMBL" id="ML978351">
    <property type="protein sequence ID" value="KAF2023415.1"/>
    <property type="molecule type" value="Genomic_DNA"/>
</dbReference>